<sequence>MIRRCLYVGQLSQHVFSTRTFTSTIAQWKDSRDSGSQQKLLDSLSRLSSLLSSPAHDTNEVQGFVRKKLNHRDAYTSSRDIVFQRILTLLVQHRSWDVGVPVYERMEAEGLRVPENLKACFKVAKWLRSTSPAQKRRLRAALRRMFAKPSFQEMQLSNLIDSFDWSSCAAQGTELARMFIKGKGKDYVPSIVVVNKLVNLQIRAGDLVGAFESLRELRLDNAEGTLLRPFVSVITRMSDTGISDKTSLEGVMNLMQERNIGADTSVFNVLISREIKLGTFWIYPRVLSYYEVLRNLHAATGIGPDAYTFQHLCTTMGRFFQPRRKGWVPGKDLFTPRHLFRDMVAIHFNTEESKTSSIDMIELYKDQKLLNSMLLMFLTLGDYVGALLSLRGFTKFGIPVDAKTFKHVVEHLARKIYHGKQYWMPAFLGELDVDMSLMDPRMLTLILTSMKRGRRGLGRYVVPTLDMISGKREVPSSARLDLIPLEEALLRAVYTKKRKLVEDADEAIKLQILEAKTLMFPKVPTKNYQCGPRRPRRSLLVVSGLVRCPWKDVDAVFRLAFSVVGTYLQRPILAIIDLQDQ</sequence>
<reference evidence="1" key="1">
    <citation type="submission" date="2020-11" db="EMBL/GenBank/DDBJ databases">
        <title>Adaptations for nitrogen fixation in a non-lichenized fungal sporocarp promotes dispersal by wood-feeding termites.</title>
        <authorList>
            <consortium name="DOE Joint Genome Institute"/>
            <person name="Koch R.A."/>
            <person name="Yoon G."/>
            <person name="Arayal U."/>
            <person name="Lail K."/>
            <person name="Amirebrahimi M."/>
            <person name="Labutti K."/>
            <person name="Lipzen A."/>
            <person name="Riley R."/>
            <person name="Barry K."/>
            <person name="Henrissat B."/>
            <person name="Grigoriev I.V."/>
            <person name="Herr J.R."/>
            <person name="Aime M.C."/>
        </authorList>
    </citation>
    <scope>NUCLEOTIDE SEQUENCE</scope>
    <source>
        <strain evidence="1">MCA 3950</strain>
    </source>
</reference>
<evidence type="ECO:0000313" key="2">
    <source>
        <dbReference type="Proteomes" id="UP000812287"/>
    </source>
</evidence>
<organism evidence="1 2">
    <name type="scientific">Guyanagaster necrorhizus</name>
    <dbReference type="NCBI Taxonomy" id="856835"/>
    <lineage>
        <taxon>Eukaryota</taxon>
        <taxon>Fungi</taxon>
        <taxon>Dikarya</taxon>
        <taxon>Basidiomycota</taxon>
        <taxon>Agaricomycotina</taxon>
        <taxon>Agaricomycetes</taxon>
        <taxon>Agaricomycetidae</taxon>
        <taxon>Agaricales</taxon>
        <taxon>Marasmiineae</taxon>
        <taxon>Physalacriaceae</taxon>
        <taxon>Guyanagaster</taxon>
    </lineage>
</organism>
<dbReference type="EMBL" id="MU250541">
    <property type="protein sequence ID" value="KAG7444176.1"/>
    <property type="molecule type" value="Genomic_DNA"/>
</dbReference>
<dbReference type="GeneID" id="66106598"/>
<comment type="caution">
    <text evidence="1">The sequence shown here is derived from an EMBL/GenBank/DDBJ whole genome shotgun (WGS) entry which is preliminary data.</text>
</comment>
<dbReference type="OrthoDB" id="185373at2759"/>
<name>A0A9P7VQI7_9AGAR</name>
<dbReference type="AlphaFoldDB" id="A0A9P7VQI7"/>
<accession>A0A9P7VQI7</accession>
<protein>
    <recommendedName>
        <fullName evidence="3">Pentatricopeptide repeat-containing protein</fullName>
    </recommendedName>
</protein>
<dbReference type="RefSeq" id="XP_043037676.1">
    <property type="nucleotide sequence ID" value="XM_043184301.1"/>
</dbReference>
<dbReference type="Proteomes" id="UP000812287">
    <property type="component" value="Unassembled WGS sequence"/>
</dbReference>
<proteinExistence type="predicted"/>
<evidence type="ECO:0000313" key="1">
    <source>
        <dbReference type="EMBL" id="KAG7444176.1"/>
    </source>
</evidence>
<evidence type="ECO:0008006" key="3">
    <source>
        <dbReference type="Google" id="ProtNLM"/>
    </source>
</evidence>
<gene>
    <name evidence="1" type="ORF">BT62DRAFT_921437</name>
</gene>
<keyword evidence="2" id="KW-1185">Reference proteome</keyword>